<dbReference type="Proteomes" id="UP000054321">
    <property type="component" value="Unassembled WGS sequence"/>
</dbReference>
<accession>A0A0C3CD51</accession>
<keyword evidence="3" id="KW-1185">Reference proteome</keyword>
<feature type="region of interest" description="Disordered" evidence="1">
    <location>
        <begin position="969"/>
        <end position="1017"/>
    </location>
</feature>
<feature type="compositionally biased region" description="Low complexity" evidence="1">
    <location>
        <begin position="982"/>
        <end position="992"/>
    </location>
</feature>
<organism evidence="2 3">
    <name type="scientific">Oidiodendron maius (strain Zn)</name>
    <dbReference type="NCBI Taxonomy" id="913774"/>
    <lineage>
        <taxon>Eukaryota</taxon>
        <taxon>Fungi</taxon>
        <taxon>Dikarya</taxon>
        <taxon>Ascomycota</taxon>
        <taxon>Pezizomycotina</taxon>
        <taxon>Leotiomycetes</taxon>
        <taxon>Leotiomycetes incertae sedis</taxon>
        <taxon>Myxotrichaceae</taxon>
        <taxon>Oidiodendron</taxon>
    </lineage>
</organism>
<feature type="compositionally biased region" description="Polar residues" evidence="1">
    <location>
        <begin position="993"/>
        <end position="1017"/>
    </location>
</feature>
<dbReference type="EMBL" id="KN832883">
    <property type="protein sequence ID" value="KIM96883.1"/>
    <property type="molecule type" value="Genomic_DNA"/>
</dbReference>
<sequence length="1017" mass="113714">MDRYNTDVDDVDDVVKLLLERHAANLNFGFSSTSNTVSNKKELDDDKRSNRSILTNTSRVLLPPQEEMHFISAFAGDLCQDLVLRGDLDARNRISTRLSDLLKKFTMRLEESANSKMERDAKEFVRQQRDLITYQFRERQMVAEMIGGEGLLTPSKDGMSPDEKMALWNTAEHSDFVPAPAPVKQEPDEIQEPLRYQEVRSFLLDGPAYQWLIDNARSSALLTERRGTVLEAITREIDVAFSTLKIPKSPHFQVVQAIFDMDWDLPKFLRNQEYGTTLEIAVERAITVTGSRSNAQALSCMDYMCQTWPSSGHELVRVLQMALRSLDLSCSSCLADGTELDINLRRQKASLVARGSQAALTELCEQLAWLGAALRTSPISLGICLATPRIVALMDAHSSNLEPSITVQLEFSITSFPYDGLSTDVDGSCWHAMFRNPVVVDGFPILARHENEQGLELPLGMMSILAEAHFSTRYDTTLVLKGVCTMLIPTSQTERSITWHFILNEDGERLPYYSFRERCPGWIGIDKVNTDLLEHGNIRNFVGWASNITRHLGAEDMKYDAIDWAGARKRSAGLAVEQKLTISISKIVGGSGSMVRGNRDKPLYVQQSAYSVQIKNARNIYVLLYDVAARRGWLADGASALLHLVRTQVVREPYGGIGSLFNNLTLNSLTFNHPAIDGGPNIAADILQEDRNMKHVIRREFDSYSDEIITVPRLKAVSTGGGHSSNKANTLLENETLNKGEVRKEIYKTTCVRELVSQTWSTLEQIYDRQIEISASHTTKELQNPFRATLEGYEFMDIVSAEHILTQRTVSLQSNGATWADLPKRIHAITLFGQHFGDIYKPTENARRWTCENWETVPPGHEYLAAPISLLKEIKLNNWKKGKVERDSSEIAEGLFWSLSNDAYNSCGSSCKHTFNRVQQIHSSTPSSLLNKLGFSKRGPRKDNFAEISGAILFGRNSYLDAEKLEHLSPSETHTESDRYDSGVGSSSQVSSRAYSATAISSSVNPDSQHAQSSAGS</sequence>
<feature type="compositionally biased region" description="Basic and acidic residues" evidence="1">
    <location>
        <begin position="969"/>
        <end position="981"/>
    </location>
</feature>
<protein>
    <submittedName>
        <fullName evidence="2">Uncharacterized protein</fullName>
    </submittedName>
</protein>
<evidence type="ECO:0000313" key="2">
    <source>
        <dbReference type="EMBL" id="KIM96883.1"/>
    </source>
</evidence>
<reference evidence="2 3" key="1">
    <citation type="submission" date="2014-04" db="EMBL/GenBank/DDBJ databases">
        <authorList>
            <consortium name="DOE Joint Genome Institute"/>
            <person name="Kuo A."/>
            <person name="Martino E."/>
            <person name="Perotto S."/>
            <person name="Kohler A."/>
            <person name="Nagy L.G."/>
            <person name="Floudas D."/>
            <person name="Copeland A."/>
            <person name="Barry K.W."/>
            <person name="Cichocki N."/>
            <person name="Veneault-Fourrey C."/>
            <person name="LaButti K."/>
            <person name="Lindquist E.A."/>
            <person name="Lipzen A."/>
            <person name="Lundell T."/>
            <person name="Morin E."/>
            <person name="Murat C."/>
            <person name="Sun H."/>
            <person name="Tunlid A."/>
            <person name="Henrissat B."/>
            <person name="Grigoriev I.V."/>
            <person name="Hibbett D.S."/>
            <person name="Martin F."/>
            <person name="Nordberg H.P."/>
            <person name="Cantor M.N."/>
            <person name="Hua S.X."/>
        </authorList>
    </citation>
    <scope>NUCLEOTIDE SEQUENCE [LARGE SCALE GENOMIC DNA]</scope>
    <source>
        <strain evidence="2 3">Zn</strain>
    </source>
</reference>
<proteinExistence type="predicted"/>
<dbReference type="OrthoDB" id="1658288at2759"/>
<dbReference type="InParanoid" id="A0A0C3CD51"/>
<dbReference type="HOGENOM" id="CLU_002072_0_2_1"/>
<reference evidence="3" key="2">
    <citation type="submission" date="2015-01" db="EMBL/GenBank/DDBJ databases">
        <title>Evolutionary Origins and Diversification of the Mycorrhizal Mutualists.</title>
        <authorList>
            <consortium name="DOE Joint Genome Institute"/>
            <consortium name="Mycorrhizal Genomics Consortium"/>
            <person name="Kohler A."/>
            <person name="Kuo A."/>
            <person name="Nagy L.G."/>
            <person name="Floudas D."/>
            <person name="Copeland A."/>
            <person name="Barry K.W."/>
            <person name="Cichocki N."/>
            <person name="Veneault-Fourrey C."/>
            <person name="LaButti K."/>
            <person name="Lindquist E.A."/>
            <person name="Lipzen A."/>
            <person name="Lundell T."/>
            <person name="Morin E."/>
            <person name="Murat C."/>
            <person name="Riley R."/>
            <person name="Ohm R."/>
            <person name="Sun H."/>
            <person name="Tunlid A."/>
            <person name="Henrissat B."/>
            <person name="Grigoriev I.V."/>
            <person name="Hibbett D.S."/>
            <person name="Martin F."/>
        </authorList>
    </citation>
    <scope>NUCLEOTIDE SEQUENCE [LARGE SCALE GENOMIC DNA]</scope>
    <source>
        <strain evidence="3">Zn</strain>
    </source>
</reference>
<name>A0A0C3CD51_OIDMZ</name>
<gene>
    <name evidence="2" type="ORF">OIDMADRAFT_32780</name>
</gene>
<evidence type="ECO:0000313" key="3">
    <source>
        <dbReference type="Proteomes" id="UP000054321"/>
    </source>
</evidence>
<dbReference type="AlphaFoldDB" id="A0A0C3CD51"/>
<evidence type="ECO:0000256" key="1">
    <source>
        <dbReference type="SAM" id="MobiDB-lite"/>
    </source>
</evidence>